<dbReference type="GO" id="GO:0003677">
    <property type="term" value="F:DNA binding"/>
    <property type="evidence" value="ECO:0007669"/>
    <property type="project" value="UniProtKB-KW"/>
</dbReference>
<keyword evidence="3" id="KW-0238">DNA-binding</keyword>
<dbReference type="InterPro" id="IPR001959">
    <property type="entry name" value="Transposase"/>
</dbReference>
<gene>
    <name evidence="7" type="primary">662</name>
    <name evidence="7" type="ORF">G_662</name>
</gene>
<sequence length="399" mass="47164">MKRSKLIRISKNNSKYKLIDSLSLKSKNLYNYANYLIRQEFILNGKWIRYNELNKRLKEEIVYKELPIQTSQQTLMLLDKNWKSYFNSIKDWSKNKSKYSGKPKLPKYKKKDGRFNVVFTNQQAKHKNGIIKICPASLDLIFNINIENKIKQIQIIPKNNFYQLEIIYEIDKKEVELNDELYCGIDLGINNLITLTDNLHNNPIVINGKIIKSINQYYNKKRAEIQSTLLIKNKKTWSNKLTQLTEKRNNKIKDYMHKSSRYIINYCLSNKIKTIVIGYNQNWKERLIVSKQQNQNFFQIPYLTLIEMIQYKAEEYDIDVILTEESYTSKASFLDLDEMEKDFKFNGERIKRGLYKTNNGILINADVNGSYNIIRKVAPNVFTDGVEGVKLHPLKINFS</sequence>
<comment type="similarity">
    <text evidence="1">In the C-terminal section; belongs to the transposase 35 family.</text>
</comment>
<evidence type="ECO:0000259" key="5">
    <source>
        <dbReference type="Pfam" id="PF01385"/>
    </source>
</evidence>
<feature type="domain" description="Probable transposase IS891/IS1136/IS1341" evidence="5">
    <location>
        <begin position="166"/>
        <end position="283"/>
    </location>
</feature>
<dbReference type="InterPro" id="IPR010095">
    <property type="entry name" value="Cas12f1-like_TNB"/>
</dbReference>
<evidence type="ECO:0000256" key="3">
    <source>
        <dbReference type="ARBA" id="ARBA00023125"/>
    </source>
</evidence>
<organism evidence="7 8">
    <name type="scientific">Bacillus phage G</name>
    <dbReference type="NCBI Taxonomy" id="2884420"/>
    <lineage>
        <taxon>Viruses</taxon>
        <taxon>Duplodnaviria</taxon>
        <taxon>Heunggongvirae</taxon>
        <taxon>Uroviricota</taxon>
        <taxon>Caudoviricetes</taxon>
        <taxon>Donellivirus</taxon>
        <taxon>Donellivirus gee</taxon>
    </lineage>
</organism>
<dbReference type="EMBL" id="JN638751">
    <property type="protein sequence ID" value="AEO93905.1"/>
    <property type="molecule type" value="Genomic_DNA"/>
</dbReference>
<dbReference type="NCBIfam" id="TIGR01766">
    <property type="entry name" value="IS200/IS605 family accessory protein TnpB-like domain"/>
    <property type="match status" value="1"/>
</dbReference>
<dbReference type="Pfam" id="PF01385">
    <property type="entry name" value="OrfB_IS605"/>
    <property type="match status" value="1"/>
</dbReference>
<dbReference type="Pfam" id="PF07282">
    <property type="entry name" value="Cas12f1-like_TNB"/>
    <property type="match status" value="1"/>
</dbReference>
<dbReference type="Proteomes" id="UP000009273">
    <property type="component" value="Segment"/>
</dbReference>
<name>G3MB42_9CAUD</name>
<reference evidence="7 8" key="1">
    <citation type="submission" date="2011-09" db="EMBL/GenBank/DDBJ databases">
        <authorList>
            <person name="Pope W.H."/>
            <person name="Pedulla M.L."/>
            <person name="Ford M.E."/>
            <person name="Peebles C.L."/>
            <person name="Hatfull G.H."/>
            <person name="Hendrix R.W."/>
        </authorList>
    </citation>
    <scope>NUCLEOTIDE SEQUENCE [LARGE SCALE GENOMIC DNA]</scope>
    <source>
        <strain evidence="7">G</strain>
    </source>
</reference>
<evidence type="ECO:0000313" key="7">
    <source>
        <dbReference type="EMBL" id="AEO93905.1"/>
    </source>
</evidence>
<proteinExistence type="inferred from homology"/>
<evidence type="ECO:0000256" key="2">
    <source>
        <dbReference type="ARBA" id="ARBA00022578"/>
    </source>
</evidence>
<dbReference type="RefSeq" id="YP_009015954.1">
    <property type="nucleotide sequence ID" value="NC_023719.1"/>
</dbReference>
<keyword evidence="2" id="KW-0815">Transposition</keyword>
<keyword evidence="4" id="KW-0233">DNA recombination</keyword>
<evidence type="ECO:0000256" key="1">
    <source>
        <dbReference type="ARBA" id="ARBA00008761"/>
    </source>
</evidence>
<protein>
    <submittedName>
        <fullName evidence="7">Gp662</fullName>
    </submittedName>
</protein>
<accession>G3MB42</accession>
<keyword evidence="8" id="KW-1185">Reference proteome</keyword>
<evidence type="ECO:0000259" key="6">
    <source>
        <dbReference type="Pfam" id="PF07282"/>
    </source>
</evidence>
<dbReference type="GO" id="GO:0032196">
    <property type="term" value="P:transposition"/>
    <property type="evidence" value="ECO:0007669"/>
    <property type="project" value="UniProtKB-KW"/>
</dbReference>
<dbReference type="GO" id="GO:0006310">
    <property type="term" value="P:DNA recombination"/>
    <property type="evidence" value="ECO:0007669"/>
    <property type="project" value="UniProtKB-KW"/>
</dbReference>
<feature type="domain" description="Cas12f1-like TNB" evidence="6">
    <location>
        <begin position="304"/>
        <end position="373"/>
    </location>
</feature>
<evidence type="ECO:0000256" key="4">
    <source>
        <dbReference type="ARBA" id="ARBA00023172"/>
    </source>
</evidence>
<dbReference type="NCBIfam" id="NF040570">
    <property type="entry name" value="guided_TnpB"/>
    <property type="match status" value="1"/>
</dbReference>
<dbReference type="KEGG" id="vg:18563870"/>
<dbReference type="GeneID" id="18563870"/>
<evidence type="ECO:0000313" key="8">
    <source>
        <dbReference type="Proteomes" id="UP000009273"/>
    </source>
</evidence>